<dbReference type="SUPFAM" id="SSF109998">
    <property type="entry name" value="Triger factor/SurA peptide-binding domain-like"/>
    <property type="match status" value="1"/>
</dbReference>
<dbReference type="AlphaFoldDB" id="A0A645IT64"/>
<gene>
    <name evidence="5" type="ORF">SDC9_201701</name>
</gene>
<dbReference type="GO" id="GO:0006457">
    <property type="term" value="P:protein folding"/>
    <property type="evidence" value="ECO:0007669"/>
    <property type="project" value="InterPro"/>
</dbReference>
<evidence type="ECO:0000256" key="3">
    <source>
        <dbReference type="SAM" id="MobiDB-lite"/>
    </source>
</evidence>
<dbReference type="Pfam" id="PF05698">
    <property type="entry name" value="Trigger_C"/>
    <property type="match status" value="1"/>
</dbReference>
<feature type="compositionally biased region" description="Basic residues" evidence="3">
    <location>
        <begin position="97"/>
        <end position="110"/>
    </location>
</feature>
<comment type="caution">
    <text evidence="5">The sequence shown here is derived from an EMBL/GenBank/DDBJ whole genome shotgun (WGS) entry which is preliminary data.</text>
</comment>
<dbReference type="EMBL" id="VSSQ01121840">
    <property type="protein sequence ID" value="MPN54032.1"/>
    <property type="molecule type" value="Genomic_DNA"/>
</dbReference>
<evidence type="ECO:0000256" key="2">
    <source>
        <dbReference type="ARBA" id="ARBA00023235"/>
    </source>
</evidence>
<feature type="domain" description="Trigger factor C-terminal" evidence="4">
    <location>
        <begin position="2"/>
        <end position="54"/>
    </location>
</feature>
<dbReference type="InterPro" id="IPR037041">
    <property type="entry name" value="Trigger_fac_C_sf"/>
</dbReference>
<evidence type="ECO:0000259" key="4">
    <source>
        <dbReference type="Pfam" id="PF05698"/>
    </source>
</evidence>
<organism evidence="5">
    <name type="scientific">bioreactor metagenome</name>
    <dbReference type="NCBI Taxonomy" id="1076179"/>
    <lineage>
        <taxon>unclassified sequences</taxon>
        <taxon>metagenomes</taxon>
        <taxon>ecological metagenomes</taxon>
    </lineage>
</organism>
<reference evidence="5" key="1">
    <citation type="submission" date="2019-08" db="EMBL/GenBank/DDBJ databases">
        <authorList>
            <person name="Kucharzyk K."/>
            <person name="Murdoch R.W."/>
            <person name="Higgins S."/>
            <person name="Loffler F."/>
        </authorList>
    </citation>
    <scope>NUCLEOTIDE SEQUENCE</scope>
</reference>
<proteinExistence type="predicted"/>
<feature type="compositionally biased region" description="Basic and acidic residues" evidence="3">
    <location>
        <begin position="65"/>
        <end position="77"/>
    </location>
</feature>
<evidence type="ECO:0000256" key="1">
    <source>
        <dbReference type="ARBA" id="ARBA00023110"/>
    </source>
</evidence>
<name>A0A645IT64_9ZZZZ</name>
<keyword evidence="2" id="KW-0413">Isomerase</keyword>
<feature type="region of interest" description="Disordered" evidence="3">
    <location>
        <begin position="55"/>
        <end position="110"/>
    </location>
</feature>
<protein>
    <recommendedName>
        <fullName evidence="4">Trigger factor C-terminal domain-containing protein</fullName>
    </recommendedName>
</protein>
<dbReference type="GO" id="GO:0015031">
    <property type="term" value="P:protein transport"/>
    <property type="evidence" value="ECO:0007669"/>
    <property type="project" value="InterPro"/>
</dbReference>
<accession>A0A645IT64</accession>
<dbReference type="InterPro" id="IPR008880">
    <property type="entry name" value="Trigger_fac_C"/>
</dbReference>
<dbReference type="Gene3D" id="1.10.3120.10">
    <property type="entry name" value="Trigger factor, C-terminal domain"/>
    <property type="match status" value="1"/>
</dbReference>
<keyword evidence="1" id="KW-0697">Rotamase</keyword>
<dbReference type="GO" id="GO:0003755">
    <property type="term" value="F:peptidyl-prolyl cis-trans isomerase activity"/>
    <property type="evidence" value="ECO:0007669"/>
    <property type="project" value="UniProtKB-KW"/>
</dbReference>
<dbReference type="InterPro" id="IPR027304">
    <property type="entry name" value="Trigger_fact/SurA_dom_sf"/>
</dbReference>
<evidence type="ECO:0000313" key="5">
    <source>
        <dbReference type="EMBL" id="MPN54032.1"/>
    </source>
</evidence>
<sequence>MIKEEKIEISDEEVESEYKTMAEKYSIELENVKKYLPAEQIKDQLSTRKAIDIVRDSATATEPEEEKKAEDGEEKPAKKAAAKKTAKAEDDEEKPAKKPAARKTAKKAEE</sequence>